<keyword evidence="3" id="KW-1185">Reference proteome</keyword>
<feature type="region of interest" description="Disordered" evidence="1">
    <location>
        <begin position="1"/>
        <end position="37"/>
    </location>
</feature>
<evidence type="ECO:0000313" key="2">
    <source>
        <dbReference type="EMBL" id="KAH9306727.1"/>
    </source>
</evidence>
<protein>
    <submittedName>
        <fullName evidence="2">Uncharacterized protein</fullName>
    </submittedName>
</protein>
<comment type="caution">
    <text evidence="2">The sequence shown here is derived from an EMBL/GenBank/DDBJ whole genome shotgun (WGS) entry which is preliminary data.</text>
</comment>
<organism evidence="2 3">
    <name type="scientific">Taxus chinensis</name>
    <name type="common">Chinese yew</name>
    <name type="synonym">Taxus wallichiana var. chinensis</name>
    <dbReference type="NCBI Taxonomy" id="29808"/>
    <lineage>
        <taxon>Eukaryota</taxon>
        <taxon>Viridiplantae</taxon>
        <taxon>Streptophyta</taxon>
        <taxon>Embryophyta</taxon>
        <taxon>Tracheophyta</taxon>
        <taxon>Spermatophyta</taxon>
        <taxon>Pinopsida</taxon>
        <taxon>Pinidae</taxon>
        <taxon>Conifers II</taxon>
        <taxon>Cupressales</taxon>
        <taxon>Taxaceae</taxon>
        <taxon>Taxus</taxon>
    </lineage>
</organism>
<accession>A0AA38KXS2</accession>
<sequence length="57" mass="6316">EEWSTHSEDARDGEGEGNGEEIGKNVQDTTHIPGPEGETLVEHEVENIIQNLAEKEM</sequence>
<reference evidence="2 3" key="1">
    <citation type="journal article" date="2021" name="Nat. Plants">
        <title>The Taxus genome provides insights into paclitaxel biosynthesis.</title>
        <authorList>
            <person name="Xiong X."/>
            <person name="Gou J."/>
            <person name="Liao Q."/>
            <person name="Li Y."/>
            <person name="Zhou Q."/>
            <person name="Bi G."/>
            <person name="Li C."/>
            <person name="Du R."/>
            <person name="Wang X."/>
            <person name="Sun T."/>
            <person name="Guo L."/>
            <person name="Liang H."/>
            <person name="Lu P."/>
            <person name="Wu Y."/>
            <person name="Zhang Z."/>
            <person name="Ro D.K."/>
            <person name="Shang Y."/>
            <person name="Huang S."/>
            <person name="Yan J."/>
        </authorList>
    </citation>
    <scope>NUCLEOTIDE SEQUENCE [LARGE SCALE GENOMIC DNA]</scope>
    <source>
        <strain evidence="2">Ta-2019</strain>
    </source>
</reference>
<evidence type="ECO:0000313" key="3">
    <source>
        <dbReference type="Proteomes" id="UP000824469"/>
    </source>
</evidence>
<feature type="non-terminal residue" evidence="2">
    <location>
        <position position="1"/>
    </location>
</feature>
<feature type="compositionally biased region" description="Basic and acidic residues" evidence="1">
    <location>
        <begin position="1"/>
        <end position="14"/>
    </location>
</feature>
<dbReference type="AlphaFoldDB" id="A0AA38KXS2"/>
<dbReference type="EMBL" id="JAHRHJ020000008">
    <property type="protein sequence ID" value="KAH9306727.1"/>
    <property type="molecule type" value="Genomic_DNA"/>
</dbReference>
<proteinExistence type="predicted"/>
<name>A0AA38KXS2_TAXCH</name>
<evidence type="ECO:0000256" key="1">
    <source>
        <dbReference type="SAM" id="MobiDB-lite"/>
    </source>
</evidence>
<dbReference type="Proteomes" id="UP000824469">
    <property type="component" value="Unassembled WGS sequence"/>
</dbReference>
<gene>
    <name evidence="2" type="ORF">KI387_011131</name>
</gene>